<accession>B3FJ27</accession>
<dbReference type="EMBL" id="EU197055">
    <property type="protein sequence ID" value="ABY62994.1"/>
    <property type="molecule type" value="Genomic_DNA"/>
</dbReference>
<sequence>MSFDSTLLYKEAERVRDAGEGYHNVRTTVNILANGKWTQPNRVEHIHLVRDYSTGPLGDVRQLEVLMLLGDYTFDILPYRDNLTIDITEIPLMEGNSARNWERFAGTKRYKAILDLEGGDNTVLTNKQSAMTNKAQMNQVGMKSVVFTLVDEICYKLMMVTTGLTFRQMTSLDMIQYVHKLYFDQLFEGSSERIEGINVWRDQANPAVIHQLALPDGIPLKDVCRFIQNDECGVYPTGLGRYIQNKQFYVYPLFDTTRYSKNSKVLNIINMPNDRFKGSEKTFLDNDRSLTIIVTGTSIANDKSTGTKIQDGNGFRFGDLNKLLNTGTIKDNRMLIDRATNLFEVTSETLADGLNNMRWSADRFTANPFKQYTTMAQQQGQPVTVQWTRGNADLLEPGMPVKFQTIDGATVNTYYGTLLGVNDNRAPVDSGNINTRFDGITTLSLFLVRQTETAEANAV</sequence>
<dbReference type="OrthoDB" id="11907at10239"/>
<keyword evidence="2" id="KW-1185">Reference proteome</keyword>
<dbReference type="RefSeq" id="YP_001956888.1">
    <property type="nucleotide sequence ID" value="NC_010821.1"/>
</dbReference>
<reference evidence="1 2" key="1">
    <citation type="journal article" date="2008" name="Virology">
        <title>Characterization of Pseudomonas chlororaphis myovirus 201varphi2-1 via genomic sequencing, mass spectrometry, and electron microscopy.</title>
        <authorList>
            <person name="Thomas J.A."/>
            <person name="Rolando M.R."/>
            <person name="Carroll C.A."/>
            <person name="Shen P.S."/>
            <person name="Belnap D.M."/>
            <person name="Weintraub S.T."/>
            <person name="Serwer P."/>
            <person name="Hardies S.C."/>
        </authorList>
    </citation>
    <scope>NUCLEOTIDE SEQUENCE</scope>
</reference>
<dbReference type="KEGG" id="vg:6372310"/>
<proteinExistence type="predicted"/>
<evidence type="ECO:0000313" key="2">
    <source>
        <dbReference type="Proteomes" id="UP000002421"/>
    </source>
</evidence>
<organismHost>
    <name type="scientific">Pseudomonas chlororaphis</name>
    <dbReference type="NCBI Taxonomy" id="587753"/>
</organismHost>
<dbReference type="Proteomes" id="UP000002421">
    <property type="component" value="Segment"/>
</dbReference>
<evidence type="ECO:0000313" key="1">
    <source>
        <dbReference type="EMBL" id="ABY62994.1"/>
    </source>
</evidence>
<organism evidence="1 2">
    <name type="scientific">Pseudomonas phage 201phi2-1</name>
    <name type="common">Pseudomonas chlororaphis phage 201phi2-1</name>
    <dbReference type="NCBI Taxonomy" id="198110"/>
    <lineage>
        <taxon>Viruses</taxon>
        <taxon>Duplodnaviria</taxon>
        <taxon>Heunggongvirae</taxon>
        <taxon>Uroviricota</taxon>
        <taxon>Caudoviricetes</taxon>
        <taxon>Chimalliviridae</taxon>
        <taxon>Serwervirus</taxon>
        <taxon>Serwervirus 201phi21</taxon>
    </lineage>
</organism>
<protein>
    <submittedName>
        <fullName evidence="1">Virion structural protein</fullName>
    </submittedName>
</protein>
<gene>
    <name evidence="1" type="ORF">201phi2-1p164</name>
</gene>
<name>B3FJ27_BP201</name>